<protein>
    <submittedName>
        <fullName evidence="2">Uncharacterized protein</fullName>
    </submittedName>
</protein>
<feature type="compositionally biased region" description="Basic and acidic residues" evidence="1">
    <location>
        <begin position="7"/>
        <end position="16"/>
    </location>
</feature>
<dbReference type="EMBL" id="BT068928">
    <property type="protein sequence ID" value="ACN35825.1"/>
    <property type="molecule type" value="mRNA"/>
</dbReference>
<sequence>MAGLRGPSERVEDGSVERVAQVGGPVVERPLAGGGGLHGEAEEGDHGEARVLDLRQLQPLLLLRVGRQAERVEVGAAGVQPLLRVELGVALELDVADHEHLDPDERRDGERQRLAQVGGPVHQLHLAGVLPGDAGEPLDGEGAEGGEHGPAAVDELALAEPLEAEHLAVGLQRGGLDFGGLEPGADDAAGLILGQVLVQRVQLELQVLHGLPETERVEPVVADQRAVQVVGRHGAGEPQRPVRGGRCLRHLLRSRLRLAAQPEPEPGHDAPVLWRRVRQAGAQECARRGGHR</sequence>
<organism evidence="2">
    <name type="scientific">Zea mays</name>
    <name type="common">Maize</name>
    <dbReference type="NCBI Taxonomy" id="4577"/>
    <lineage>
        <taxon>Eukaryota</taxon>
        <taxon>Viridiplantae</taxon>
        <taxon>Streptophyta</taxon>
        <taxon>Embryophyta</taxon>
        <taxon>Tracheophyta</taxon>
        <taxon>Spermatophyta</taxon>
        <taxon>Magnoliopsida</taxon>
        <taxon>Liliopsida</taxon>
        <taxon>Poales</taxon>
        <taxon>Poaceae</taxon>
        <taxon>PACMAD clade</taxon>
        <taxon>Panicoideae</taxon>
        <taxon>Andropogonodae</taxon>
        <taxon>Andropogoneae</taxon>
        <taxon>Tripsacinae</taxon>
        <taxon>Zea</taxon>
    </lineage>
</organism>
<evidence type="ECO:0000313" key="2">
    <source>
        <dbReference type="EMBL" id="ACN34741.1"/>
    </source>
</evidence>
<reference evidence="2" key="1">
    <citation type="journal article" date="2009" name="PLoS Genet.">
        <title>Sequencing, mapping, and analysis of 27,455 maize full-length cDNAs.</title>
        <authorList>
            <person name="Soderlund C."/>
            <person name="Descour A."/>
            <person name="Kudrna D."/>
            <person name="Bomhoff M."/>
            <person name="Boyd L."/>
            <person name="Currie J."/>
            <person name="Angelova A."/>
            <person name="Collura K."/>
            <person name="Wissotski M."/>
            <person name="Ashley E."/>
            <person name="Morrow D."/>
            <person name="Fernandes J."/>
            <person name="Walbot V."/>
            <person name="Yu Y."/>
        </authorList>
    </citation>
    <scope>NUCLEOTIDE SEQUENCE</scope>
    <source>
        <strain evidence="2">B73</strain>
    </source>
</reference>
<dbReference type="AlphaFoldDB" id="C0PHS5"/>
<accession>C0PHS5</accession>
<reference evidence="2" key="2">
    <citation type="submission" date="2012-06" db="EMBL/GenBank/DDBJ databases">
        <authorList>
            <person name="Yu Y."/>
            <person name="Currie J."/>
            <person name="Lomeli R."/>
            <person name="Angelova A."/>
            <person name="Collura K."/>
            <person name="Wissotski M."/>
            <person name="Campos D."/>
            <person name="Kudrna D."/>
            <person name="Golser W."/>
            <person name="Ashely E."/>
            <person name="Descour A."/>
            <person name="Fernandes J."/>
            <person name="Soderlund C."/>
            <person name="Walbot V."/>
        </authorList>
    </citation>
    <scope>NUCLEOTIDE SEQUENCE</scope>
    <source>
        <strain evidence="2">B73</strain>
    </source>
</reference>
<dbReference type="EMBL" id="BT067844">
    <property type="protein sequence ID" value="ACN34741.1"/>
    <property type="molecule type" value="mRNA"/>
</dbReference>
<feature type="region of interest" description="Disordered" evidence="1">
    <location>
        <begin position="1"/>
        <end position="44"/>
    </location>
</feature>
<name>C0PHS5_MAIZE</name>
<proteinExistence type="evidence at transcript level"/>
<feature type="region of interest" description="Disordered" evidence="1">
    <location>
        <begin position="128"/>
        <end position="149"/>
    </location>
</feature>
<evidence type="ECO:0000256" key="1">
    <source>
        <dbReference type="SAM" id="MobiDB-lite"/>
    </source>
</evidence>